<dbReference type="Proteomes" id="UP001150879">
    <property type="component" value="Unassembled WGS sequence"/>
</dbReference>
<accession>A0A9W9JPJ7</accession>
<reference evidence="1" key="1">
    <citation type="submission" date="2022-11" db="EMBL/GenBank/DDBJ databases">
        <authorList>
            <person name="Petersen C."/>
        </authorList>
    </citation>
    <scope>NUCLEOTIDE SEQUENCE</scope>
    <source>
        <strain evidence="1">IBT 16849</strain>
    </source>
</reference>
<sequence length="159" mass="17160">MAVPDGGVPPALGSLAIRNGITESGPFITRSATKQPVCTPRKLILEAAPSRFKIESMPPIMNKPASSSRVHEYALVVNDLMSKLTQKVSMIAKGIAKTLCFCSVGIGARSMKTAGLTSGRSILPKPFCYPFRVVEYILKKAWHMIKAVFSPHAFVSEAI</sequence>
<proteinExistence type="predicted"/>
<dbReference type="EMBL" id="JAPQKP010000003">
    <property type="protein sequence ID" value="KAJ5200119.1"/>
    <property type="molecule type" value="Genomic_DNA"/>
</dbReference>
<name>A0A9W9JPJ7_9EURO</name>
<protein>
    <submittedName>
        <fullName evidence="1">Uncharacterized protein</fullName>
    </submittedName>
</protein>
<comment type="caution">
    <text evidence="1">The sequence shown here is derived from an EMBL/GenBank/DDBJ whole genome shotgun (WGS) entry which is preliminary data.</text>
</comment>
<evidence type="ECO:0000313" key="2">
    <source>
        <dbReference type="Proteomes" id="UP001150879"/>
    </source>
</evidence>
<gene>
    <name evidence="1" type="ORF">N7472_005323</name>
</gene>
<organism evidence="1 2">
    <name type="scientific">Penicillium cf. griseofulvum</name>
    <dbReference type="NCBI Taxonomy" id="2972120"/>
    <lineage>
        <taxon>Eukaryota</taxon>
        <taxon>Fungi</taxon>
        <taxon>Dikarya</taxon>
        <taxon>Ascomycota</taxon>
        <taxon>Pezizomycotina</taxon>
        <taxon>Eurotiomycetes</taxon>
        <taxon>Eurotiomycetidae</taxon>
        <taxon>Eurotiales</taxon>
        <taxon>Aspergillaceae</taxon>
        <taxon>Penicillium</taxon>
    </lineage>
</organism>
<reference evidence="1" key="2">
    <citation type="journal article" date="2023" name="IMA Fungus">
        <title>Comparative genomic study of the Penicillium genus elucidates a diverse pangenome and 15 lateral gene transfer events.</title>
        <authorList>
            <person name="Petersen C."/>
            <person name="Sorensen T."/>
            <person name="Nielsen M.R."/>
            <person name="Sondergaard T.E."/>
            <person name="Sorensen J.L."/>
            <person name="Fitzpatrick D.A."/>
            <person name="Frisvad J.C."/>
            <person name="Nielsen K.L."/>
        </authorList>
    </citation>
    <scope>NUCLEOTIDE SEQUENCE</scope>
    <source>
        <strain evidence="1">IBT 16849</strain>
    </source>
</reference>
<evidence type="ECO:0000313" key="1">
    <source>
        <dbReference type="EMBL" id="KAJ5200119.1"/>
    </source>
</evidence>
<keyword evidence="2" id="KW-1185">Reference proteome</keyword>
<dbReference type="AlphaFoldDB" id="A0A9W9JPJ7"/>
<dbReference type="OrthoDB" id="5421702at2759"/>